<keyword evidence="5" id="KW-1003">Cell membrane</keyword>
<keyword evidence="6" id="KW-0145">Chemotaxis</keyword>
<dbReference type="GO" id="GO:0071978">
    <property type="term" value="P:bacterial-type flagellum-dependent swarming motility"/>
    <property type="evidence" value="ECO:0007669"/>
    <property type="project" value="TreeGrafter"/>
</dbReference>
<evidence type="ECO:0000256" key="6">
    <source>
        <dbReference type="ARBA" id="ARBA00022500"/>
    </source>
</evidence>
<keyword evidence="12" id="KW-0969">Cilium</keyword>
<dbReference type="PRINTS" id="PR00955">
    <property type="entry name" value="FLGMOTORFLIM"/>
</dbReference>
<dbReference type="Proteomes" id="UP000183642">
    <property type="component" value="Unassembled WGS sequence"/>
</dbReference>
<reference evidence="13" key="1">
    <citation type="submission" date="2016-10" db="EMBL/GenBank/DDBJ databases">
        <authorList>
            <person name="Varghese N."/>
            <person name="Submissions S."/>
        </authorList>
    </citation>
    <scope>NUCLEOTIDE SEQUENCE [LARGE SCALE GENOMIC DNA]</scope>
    <source>
        <strain evidence="13">DSM 43161</strain>
    </source>
</reference>
<dbReference type="CDD" id="cd17908">
    <property type="entry name" value="FliM"/>
    <property type="match status" value="1"/>
</dbReference>
<feature type="region of interest" description="Disordered" evidence="10">
    <location>
        <begin position="1"/>
        <end position="36"/>
    </location>
</feature>
<keyword evidence="13" id="KW-1185">Reference proteome</keyword>
<evidence type="ECO:0000256" key="7">
    <source>
        <dbReference type="ARBA" id="ARBA00022779"/>
    </source>
</evidence>
<dbReference type="Pfam" id="PF02154">
    <property type="entry name" value="FliM"/>
    <property type="match status" value="1"/>
</dbReference>
<dbReference type="SUPFAM" id="SSF103039">
    <property type="entry name" value="CheC-like"/>
    <property type="match status" value="1"/>
</dbReference>
<evidence type="ECO:0000313" key="13">
    <source>
        <dbReference type="Proteomes" id="UP000183642"/>
    </source>
</evidence>
<comment type="subcellular location">
    <subcellularLocation>
        <location evidence="1">Bacterial flagellum basal body</location>
    </subcellularLocation>
    <subcellularLocation>
        <location evidence="2">Cell membrane</location>
        <topology evidence="2">Peripheral membrane protein</topology>
    </subcellularLocation>
</comment>
<dbReference type="PANTHER" id="PTHR30034:SF6">
    <property type="entry name" value="YOP PROTEINS TRANSLOCATION PROTEIN Q"/>
    <property type="match status" value="1"/>
</dbReference>
<evidence type="ECO:0000256" key="10">
    <source>
        <dbReference type="SAM" id="MobiDB-lite"/>
    </source>
</evidence>
<keyword evidence="9" id="KW-0975">Bacterial flagellum</keyword>
<evidence type="ECO:0000256" key="9">
    <source>
        <dbReference type="ARBA" id="ARBA00023143"/>
    </source>
</evidence>
<dbReference type="AlphaFoldDB" id="A0A1I5DKQ7"/>
<dbReference type="Gene3D" id="3.40.1550.10">
    <property type="entry name" value="CheC-like"/>
    <property type="match status" value="1"/>
</dbReference>
<sequence>MTRPENATVPAGHEAQSPAVGGRSRRGAPRTYDFRRPTKLSREHVRVLQIAQESFARQATTVLTTMLRTGARMELLGIEQHSYDDFVATLPDPYFLTTFTIEPLAGKGLLAYPLDIAMATVDHMLGGSGAAQQPTRPMTAMETTITHSLLGRLLREFAAAFQHVSTLQPVMDGIEYNPALAQAAAGSDTVMVARYTLSIGSREGTASLVLPFSSFHQALDNAASPQLSESAQRKRQRAAELLAERIELVPVDVSVRFSPLEVSSEDLLSLTVGDVLLLRHPRDAPLEVTTNDAVFAHAIASNHRRRLAASIVPAPSAEKDTA</sequence>
<dbReference type="SUPFAM" id="SSF101801">
    <property type="entry name" value="Surface presentation of antigens (SPOA)"/>
    <property type="match status" value="1"/>
</dbReference>
<dbReference type="Pfam" id="PF01052">
    <property type="entry name" value="FliMN_C"/>
    <property type="match status" value="1"/>
</dbReference>
<protein>
    <recommendedName>
        <fullName evidence="4">Flagellar motor switch protein FliM</fullName>
    </recommendedName>
</protein>
<gene>
    <name evidence="12" type="ORF">SAMN05660359_00857</name>
</gene>
<dbReference type="Gene3D" id="2.30.330.10">
    <property type="entry name" value="SpoA-like"/>
    <property type="match status" value="1"/>
</dbReference>
<dbReference type="InterPro" id="IPR036429">
    <property type="entry name" value="SpoA-like_sf"/>
</dbReference>
<dbReference type="InterPro" id="IPR001543">
    <property type="entry name" value="FliN-like_C"/>
</dbReference>
<dbReference type="InterPro" id="IPR001689">
    <property type="entry name" value="Flag_FliM"/>
</dbReference>
<dbReference type="EMBL" id="FOWE01000002">
    <property type="protein sequence ID" value="SFN99802.1"/>
    <property type="molecule type" value="Genomic_DNA"/>
</dbReference>
<dbReference type="InterPro" id="IPR028976">
    <property type="entry name" value="CheC-like_sf"/>
</dbReference>
<keyword evidence="8" id="KW-0472">Membrane</keyword>
<keyword evidence="12" id="KW-0966">Cell projection</keyword>
<evidence type="ECO:0000256" key="4">
    <source>
        <dbReference type="ARBA" id="ARBA00021898"/>
    </source>
</evidence>
<evidence type="ECO:0000259" key="11">
    <source>
        <dbReference type="Pfam" id="PF01052"/>
    </source>
</evidence>
<dbReference type="GO" id="GO:0003774">
    <property type="term" value="F:cytoskeletal motor activity"/>
    <property type="evidence" value="ECO:0007669"/>
    <property type="project" value="InterPro"/>
</dbReference>
<dbReference type="PANTHER" id="PTHR30034">
    <property type="entry name" value="FLAGELLAR MOTOR SWITCH PROTEIN FLIM"/>
    <property type="match status" value="1"/>
</dbReference>
<keyword evidence="12" id="KW-0282">Flagellum</keyword>
<evidence type="ECO:0000256" key="1">
    <source>
        <dbReference type="ARBA" id="ARBA00004117"/>
    </source>
</evidence>
<comment type="similarity">
    <text evidence="3">Belongs to the FliM family.</text>
</comment>
<dbReference type="GO" id="GO:0050918">
    <property type="term" value="P:positive chemotaxis"/>
    <property type="evidence" value="ECO:0007669"/>
    <property type="project" value="TreeGrafter"/>
</dbReference>
<dbReference type="RefSeq" id="WP_244274027.1">
    <property type="nucleotide sequence ID" value="NZ_FOWE01000002.1"/>
</dbReference>
<feature type="domain" description="Flagellar motor switch protein FliN-like C-terminal" evidence="11">
    <location>
        <begin position="244"/>
        <end position="311"/>
    </location>
</feature>
<dbReference type="GO" id="GO:0009425">
    <property type="term" value="C:bacterial-type flagellum basal body"/>
    <property type="evidence" value="ECO:0007669"/>
    <property type="project" value="UniProtKB-SubCell"/>
</dbReference>
<dbReference type="PIRSF" id="PIRSF002888">
    <property type="entry name" value="FliM"/>
    <property type="match status" value="1"/>
</dbReference>
<name>A0A1I5DKQ7_9ACTN</name>
<evidence type="ECO:0000256" key="3">
    <source>
        <dbReference type="ARBA" id="ARBA00011049"/>
    </source>
</evidence>
<evidence type="ECO:0000313" key="12">
    <source>
        <dbReference type="EMBL" id="SFN99802.1"/>
    </source>
</evidence>
<keyword evidence="7" id="KW-0283">Flagellar rotation</keyword>
<accession>A0A1I5DKQ7</accession>
<evidence type="ECO:0000256" key="5">
    <source>
        <dbReference type="ARBA" id="ARBA00022475"/>
    </source>
</evidence>
<proteinExistence type="inferred from homology"/>
<organism evidence="12 13">
    <name type="scientific">Geodermatophilus obscurus</name>
    <dbReference type="NCBI Taxonomy" id="1861"/>
    <lineage>
        <taxon>Bacteria</taxon>
        <taxon>Bacillati</taxon>
        <taxon>Actinomycetota</taxon>
        <taxon>Actinomycetes</taxon>
        <taxon>Geodermatophilales</taxon>
        <taxon>Geodermatophilaceae</taxon>
        <taxon>Geodermatophilus</taxon>
    </lineage>
</organism>
<dbReference type="GO" id="GO:0005886">
    <property type="term" value="C:plasma membrane"/>
    <property type="evidence" value="ECO:0007669"/>
    <property type="project" value="UniProtKB-SubCell"/>
</dbReference>
<evidence type="ECO:0000256" key="8">
    <source>
        <dbReference type="ARBA" id="ARBA00023136"/>
    </source>
</evidence>
<evidence type="ECO:0000256" key="2">
    <source>
        <dbReference type="ARBA" id="ARBA00004202"/>
    </source>
</evidence>